<sequence length="143" mass="15373">MTTIPPPPDTGGYVPAAAELRRIADVVEQLPDRAPECVSVEIQPSVRGGDRSALITAVDRVAVAVLGVPGITSMVAGSTFHGVTTPRSGVLVCVRRRLPDWRDEDLDRLHAEVRRLRAENVRLRADAAGSPPAVRQRQAGDPR</sequence>
<dbReference type="AlphaFoldDB" id="A0A8J3C096"/>
<gene>
    <name evidence="2" type="ORF">GCM10012284_24300</name>
</gene>
<name>A0A8J3C096_9ACTN</name>
<accession>A0A8J3C096</accession>
<dbReference type="EMBL" id="BMMX01000008">
    <property type="protein sequence ID" value="GGK89489.1"/>
    <property type="molecule type" value="Genomic_DNA"/>
</dbReference>
<comment type="caution">
    <text evidence="2">The sequence shown here is derived from an EMBL/GenBank/DDBJ whole genome shotgun (WGS) entry which is preliminary data.</text>
</comment>
<reference evidence="2" key="1">
    <citation type="journal article" date="2014" name="Int. J. Syst. Evol. Microbiol.">
        <title>Complete genome sequence of Corynebacterium casei LMG S-19264T (=DSM 44701T), isolated from a smear-ripened cheese.</title>
        <authorList>
            <consortium name="US DOE Joint Genome Institute (JGI-PGF)"/>
            <person name="Walter F."/>
            <person name="Albersmeier A."/>
            <person name="Kalinowski J."/>
            <person name="Ruckert C."/>
        </authorList>
    </citation>
    <scope>NUCLEOTIDE SEQUENCE</scope>
    <source>
        <strain evidence="2">CGMCC 4.7299</strain>
    </source>
</reference>
<evidence type="ECO:0000313" key="3">
    <source>
        <dbReference type="Proteomes" id="UP000656042"/>
    </source>
</evidence>
<dbReference type="Proteomes" id="UP000656042">
    <property type="component" value="Unassembled WGS sequence"/>
</dbReference>
<organism evidence="2 3">
    <name type="scientific">Mangrovihabitans endophyticus</name>
    <dbReference type="NCBI Taxonomy" id="1751298"/>
    <lineage>
        <taxon>Bacteria</taxon>
        <taxon>Bacillati</taxon>
        <taxon>Actinomycetota</taxon>
        <taxon>Actinomycetes</taxon>
        <taxon>Micromonosporales</taxon>
        <taxon>Micromonosporaceae</taxon>
        <taxon>Mangrovihabitans</taxon>
    </lineage>
</organism>
<dbReference type="RefSeq" id="WP_189079273.1">
    <property type="nucleotide sequence ID" value="NZ_BMMX01000008.1"/>
</dbReference>
<feature type="region of interest" description="Disordered" evidence="1">
    <location>
        <begin position="124"/>
        <end position="143"/>
    </location>
</feature>
<keyword evidence="3" id="KW-1185">Reference proteome</keyword>
<proteinExistence type="predicted"/>
<protein>
    <submittedName>
        <fullName evidence="2">Uncharacterized protein</fullName>
    </submittedName>
</protein>
<evidence type="ECO:0000313" key="2">
    <source>
        <dbReference type="EMBL" id="GGK89489.1"/>
    </source>
</evidence>
<reference evidence="2" key="2">
    <citation type="submission" date="2020-09" db="EMBL/GenBank/DDBJ databases">
        <authorList>
            <person name="Sun Q."/>
            <person name="Zhou Y."/>
        </authorList>
    </citation>
    <scope>NUCLEOTIDE SEQUENCE</scope>
    <source>
        <strain evidence="2">CGMCC 4.7299</strain>
    </source>
</reference>
<evidence type="ECO:0000256" key="1">
    <source>
        <dbReference type="SAM" id="MobiDB-lite"/>
    </source>
</evidence>